<dbReference type="EMBL" id="JACYFU010000003">
    <property type="protein sequence ID" value="MBD8066116.1"/>
    <property type="molecule type" value="Genomic_DNA"/>
</dbReference>
<dbReference type="AlphaFoldDB" id="A0A927FU91"/>
<proteinExistence type="predicted"/>
<dbReference type="Gene3D" id="3.40.50.2000">
    <property type="entry name" value="Glycogen Phosphorylase B"/>
    <property type="match status" value="2"/>
</dbReference>
<dbReference type="Pfam" id="PF00534">
    <property type="entry name" value="Glycos_transf_1"/>
    <property type="match status" value="1"/>
</dbReference>
<evidence type="ECO:0000259" key="2">
    <source>
        <dbReference type="Pfam" id="PF00534"/>
    </source>
</evidence>
<organism evidence="4 5">
    <name type="scientific">Devosia oryzisoli</name>
    <dbReference type="NCBI Taxonomy" id="2774138"/>
    <lineage>
        <taxon>Bacteria</taxon>
        <taxon>Pseudomonadati</taxon>
        <taxon>Pseudomonadota</taxon>
        <taxon>Alphaproteobacteria</taxon>
        <taxon>Hyphomicrobiales</taxon>
        <taxon>Devosiaceae</taxon>
        <taxon>Devosia</taxon>
    </lineage>
</organism>
<gene>
    <name evidence="4" type="ORF">IC608_11600</name>
</gene>
<dbReference type="Pfam" id="PF13439">
    <property type="entry name" value="Glyco_transf_4"/>
    <property type="match status" value="1"/>
</dbReference>
<name>A0A927FU91_9HYPH</name>
<keyword evidence="5" id="KW-1185">Reference proteome</keyword>
<sequence length="356" mass="38838">MTLDAVGGVWRYAMDLAGGLRQQGFRFTFAGMGPEPSAALRNEALRHGDLVWLNTPLDWLVEDERALDTIPPALAALVAERQVDLVHLNLPSQAAGLVLPVPVLVVSHSCVVTWFAAVRGTAVPEAWQWQQRRNRAGFDNCDMVIAPSQSHADALARSYGAIANLRVVHNSVRPIPSATEKQPFVFAAARWWDDGKNAITLDAAAAHTTVPVILAGDNRGPAGQYVPIEQAVHRGQLTFTEVRSILAEAAILCSPSLYEPFGLAPLEAAAARATLVLADIPTYRELWDGAAHFVAPHDAHGFAQAFDELARDEERRRELAAAAYQHSRTFTLTRQAKAMRDAYRDCLAHAPQLLRA</sequence>
<dbReference type="SUPFAM" id="SSF53756">
    <property type="entry name" value="UDP-Glycosyltransferase/glycogen phosphorylase"/>
    <property type="match status" value="1"/>
</dbReference>
<protein>
    <submittedName>
        <fullName evidence="4">Glycosyltransferase family 4 protein</fullName>
    </submittedName>
</protein>
<dbReference type="PANTHER" id="PTHR46401">
    <property type="entry name" value="GLYCOSYLTRANSFERASE WBBK-RELATED"/>
    <property type="match status" value="1"/>
</dbReference>
<evidence type="ECO:0000313" key="4">
    <source>
        <dbReference type="EMBL" id="MBD8066116.1"/>
    </source>
</evidence>
<keyword evidence="1" id="KW-0808">Transferase</keyword>
<dbReference type="InterPro" id="IPR001296">
    <property type="entry name" value="Glyco_trans_1"/>
</dbReference>
<evidence type="ECO:0000259" key="3">
    <source>
        <dbReference type="Pfam" id="PF13439"/>
    </source>
</evidence>
<dbReference type="GO" id="GO:0016757">
    <property type="term" value="F:glycosyltransferase activity"/>
    <property type="evidence" value="ECO:0007669"/>
    <property type="project" value="InterPro"/>
</dbReference>
<dbReference type="RefSeq" id="WP_191775549.1">
    <property type="nucleotide sequence ID" value="NZ_JACYFU010000003.1"/>
</dbReference>
<comment type="caution">
    <text evidence="4">The sequence shown here is derived from an EMBL/GenBank/DDBJ whole genome shotgun (WGS) entry which is preliminary data.</text>
</comment>
<evidence type="ECO:0000256" key="1">
    <source>
        <dbReference type="ARBA" id="ARBA00022679"/>
    </source>
</evidence>
<feature type="domain" description="Glycosyltransferase subfamily 4-like N-terminal" evidence="3">
    <location>
        <begin position="6"/>
        <end position="172"/>
    </location>
</feature>
<dbReference type="CDD" id="cd03801">
    <property type="entry name" value="GT4_PimA-like"/>
    <property type="match status" value="1"/>
</dbReference>
<dbReference type="PANTHER" id="PTHR46401:SF2">
    <property type="entry name" value="GLYCOSYLTRANSFERASE WBBK-RELATED"/>
    <property type="match status" value="1"/>
</dbReference>
<dbReference type="GO" id="GO:0009103">
    <property type="term" value="P:lipopolysaccharide biosynthetic process"/>
    <property type="evidence" value="ECO:0007669"/>
    <property type="project" value="TreeGrafter"/>
</dbReference>
<dbReference type="Proteomes" id="UP000654108">
    <property type="component" value="Unassembled WGS sequence"/>
</dbReference>
<evidence type="ECO:0000313" key="5">
    <source>
        <dbReference type="Proteomes" id="UP000654108"/>
    </source>
</evidence>
<feature type="domain" description="Glycosyl transferase family 1" evidence="2">
    <location>
        <begin position="235"/>
        <end position="325"/>
    </location>
</feature>
<dbReference type="InterPro" id="IPR028098">
    <property type="entry name" value="Glyco_trans_4-like_N"/>
</dbReference>
<accession>A0A927FU91</accession>
<reference evidence="4" key="1">
    <citation type="submission" date="2020-09" db="EMBL/GenBank/DDBJ databases">
        <title>Genome seq and assembly of Devosia sp.</title>
        <authorList>
            <person name="Chhetri G."/>
        </authorList>
    </citation>
    <scope>NUCLEOTIDE SEQUENCE</scope>
    <source>
        <strain evidence="4">PTR5</strain>
    </source>
</reference>